<evidence type="ECO:0000256" key="1">
    <source>
        <dbReference type="ARBA" id="ARBA00000971"/>
    </source>
</evidence>
<sequence>MSTQQSEESQSLDSQDKDCQFIDVTTHTFLVPEKLIKVPEDIPKWEKSQAYSDLVGFILALNDSVKNKKIRDSYPVSSKIGKLYELLEELDKWVDEIPPIDQPQRFGNKAFRTWFSRFRERGPVLLTESLAPEFEPAVPELFVYLIESVGNDTRIDYGTGHEFSFVAFLCCLCKLGVLREEDFPAIVLQLFERYMYLIRKLQLTYRMEPAGSHGVWSLDDYQFLPFLWGSSQLMDHPKIKPKSFPNEEIYNGFFKDYIFLSAIKFINQVKTGPFAEHSNQLWGISGVPAWSKVNSGLVKMYRAEVLSKFPIIQHFVFGSLLTLKPSTNRPPAVVDSVPNVTNLTTRPGMMPPPAHPPLSS</sequence>
<dbReference type="Pfam" id="PF03095">
    <property type="entry name" value="PTPA"/>
    <property type="match status" value="1"/>
</dbReference>
<dbReference type="InterPro" id="IPR004327">
    <property type="entry name" value="Phstyr_phstse_ac"/>
</dbReference>
<evidence type="ECO:0000256" key="2">
    <source>
        <dbReference type="ARBA" id="ARBA00004496"/>
    </source>
</evidence>
<organism evidence="11">
    <name type="scientific">Arion vulgaris</name>
    <dbReference type="NCBI Taxonomy" id="1028688"/>
    <lineage>
        <taxon>Eukaryota</taxon>
        <taxon>Metazoa</taxon>
        <taxon>Spiralia</taxon>
        <taxon>Lophotrochozoa</taxon>
        <taxon>Mollusca</taxon>
        <taxon>Gastropoda</taxon>
        <taxon>Heterobranchia</taxon>
        <taxon>Euthyneura</taxon>
        <taxon>Panpulmonata</taxon>
        <taxon>Eupulmonata</taxon>
        <taxon>Stylommatophora</taxon>
        <taxon>Helicina</taxon>
        <taxon>Arionoidea</taxon>
        <taxon>Arionidae</taxon>
        <taxon>Arion</taxon>
    </lineage>
</organism>
<dbReference type="GO" id="GO:0000159">
    <property type="term" value="C:protein phosphatase type 2A complex"/>
    <property type="evidence" value="ECO:0007669"/>
    <property type="project" value="TreeGrafter"/>
</dbReference>
<dbReference type="PANTHER" id="PTHR10012:SF0">
    <property type="entry name" value="SERINE_THREONINE-PROTEIN PHOSPHATASE 2A ACTIVATOR"/>
    <property type="match status" value="1"/>
</dbReference>
<evidence type="ECO:0000256" key="8">
    <source>
        <dbReference type="ARBA" id="ARBA00044786"/>
    </source>
</evidence>
<comment type="similarity">
    <text evidence="3 10">Belongs to the PTPA-type PPIase family.</text>
</comment>
<name>A0A0B7BU89_9EUPU</name>
<comment type="catalytic activity">
    <reaction evidence="1 10">
        <text>[protein]-peptidylproline (omega=180) = [protein]-peptidylproline (omega=0)</text>
        <dbReference type="Rhea" id="RHEA:16237"/>
        <dbReference type="Rhea" id="RHEA-COMP:10747"/>
        <dbReference type="Rhea" id="RHEA-COMP:10748"/>
        <dbReference type="ChEBI" id="CHEBI:83833"/>
        <dbReference type="ChEBI" id="CHEBI:83834"/>
        <dbReference type="EC" id="5.2.1.8"/>
    </reaction>
</comment>
<keyword evidence="7 10" id="KW-0413">Isomerase</keyword>
<dbReference type="GO" id="GO:0008160">
    <property type="term" value="F:protein tyrosine phosphatase activator activity"/>
    <property type="evidence" value="ECO:0007669"/>
    <property type="project" value="TreeGrafter"/>
</dbReference>
<evidence type="ECO:0000256" key="6">
    <source>
        <dbReference type="ARBA" id="ARBA00023110"/>
    </source>
</evidence>
<dbReference type="FunFam" id="1.20.120.1150:FF:000002">
    <property type="entry name" value="Serine/threonine-protein phosphatase 2A activator"/>
    <property type="match status" value="1"/>
</dbReference>
<dbReference type="EMBL" id="HACG01049592">
    <property type="protein sequence ID" value="CEK96457.1"/>
    <property type="molecule type" value="Transcribed_RNA"/>
</dbReference>
<comment type="function">
    <text evidence="10">PPIases accelerate the folding of proteins. It catalyzes the cis-trans isomerization of proline imidic peptide bonds in oligopeptides.</text>
</comment>
<keyword evidence="6 10" id="KW-0697">Rotamase</keyword>
<keyword evidence="5 10" id="KW-0963">Cytoplasm</keyword>
<protein>
    <recommendedName>
        <fullName evidence="8 10">Serine/threonine-protein phosphatase 2A activator</fullName>
        <ecNumber evidence="4 10">5.2.1.8</ecNumber>
    </recommendedName>
    <alternativeName>
        <fullName evidence="9 10">Phosphotyrosyl phosphatase activator</fullName>
    </alternativeName>
</protein>
<dbReference type="InterPro" id="IPR043170">
    <property type="entry name" value="PTPA_C_lid"/>
</dbReference>
<evidence type="ECO:0000256" key="10">
    <source>
        <dbReference type="RuleBase" id="RU361210"/>
    </source>
</evidence>
<evidence type="ECO:0000256" key="7">
    <source>
        <dbReference type="ARBA" id="ARBA00023235"/>
    </source>
</evidence>
<dbReference type="InterPro" id="IPR037218">
    <property type="entry name" value="PTPA_sf"/>
</dbReference>
<dbReference type="Gene3D" id="1.20.120.1150">
    <property type="match status" value="1"/>
</dbReference>
<dbReference type="AlphaFoldDB" id="A0A0B7BU89"/>
<evidence type="ECO:0000256" key="9">
    <source>
        <dbReference type="ARBA" id="ARBA00044820"/>
    </source>
</evidence>
<dbReference type="SUPFAM" id="SSF140984">
    <property type="entry name" value="PTPA-like"/>
    <property type="match status" value="1"/>
</dbReference>
<dbReference type="GO" id="GO:0005634">
    <property type="term" value="C:nucleus"/>
    <property type="evidence" value="ECO:0007669"/>
    <property type="project" value="TreeGrafter"/>
</dbReference>
<dbReference type="GO" id="GO:0007052">
    <property type="term" value="P:mitotic spindle organization"/>
    <property type="evidence" value="ECO:0007669"/>
    <property type="project" value="TreeGrafter"/>
</dbReference>
<evidence type="ECO:0000256" key="3">
    <source>
        <dbReference type="ARBA" id="ARBA00011019"/>
    </source>
</evidence>
<dbReference type="EC" id="5.2.1.8" evidence="4 10"/>
<accession>A0A0B7BU89</accession>
<proteinExistence type="inferred from homology"/>
<dbReference type="CDD" id="cd04087">
    <property type="entry name" value="PTPA"/>
    <property type="match status" value="1"/>
</dbReference>
<dbReference type="PANTHER" id="PTHR10012">
    <property type="entry name" value="SERINE/THREONINE-PROTEIN PHOSPHATASE 2A REGULATORY SUBUNIT B"/>
    <property type="match status" value="1"/>
</dbReference>
<evidence type="ECO:0000256" key="4">
    <source>
        <dbReference type="ARBA" id="ARBA00013194"/>
    </source>
</evidence>
<evidence type="ECO:0000256" key="5">
    <source>
        <dbReference type="ARBA" id="ARBA00022490"/>
    </source>
</evidence>
<dbReference type="PIRSF" id="PIRSF016325">
    <property type="entry name" value="Phstyr_phstse_ac"/>
    <property type="match status" value="1"/>
</dbReference>
<evidence type="ECO:0000313" key="11">
    <source>
        <dbReference type="EMBL" id="CEK96457.1"/>
    </source>
</evidence>
<dbReference type="GO" id="GO:0003755">
    <property type="term" value="F:peptidyl-prolyl cis-trans isomerase activity"/>
    <property type="evidence" value="ECO:0007669"/>
    <property type="project" value="UniProtKB-KW"/>
</dbReference>
<comment type="subcellular location">
    <subcellularLocation>
        <location evidence="2 10">Cytoplasm</location>
    </subcellularLocation>
</comment>
<gene>
    <name evidence="11" type="primary">ORF212147</name>
</gene>
<reference evidence="11" key="1">
    <citation type="submission" date="2014-12" db="EMBL/GenBank/DDBJ databases">
        <title>Insight into the proteome of Arion vulgaris.</title>
        <authorList>
            <person name="Aradska J."/>
            <person name="Bulat T."/>
            <person name="Smidak R."/>
            <person name="Sarate P."/>
            <person name="Gangsoo J."/>
            <person name="Sialana F."/>
            <person name="Bilban M."/>
            <person name="Lubec G."/>
        </authorList>
    </citation>
    <scope>NUCLEOTIDE SEQUENCE</scope>
    <source>
        <tissue evidence="11">Skin</tissue>
    </source>
</reference>
<dbReference type="GO" id="GO:0005737">
    <property type="term" value="C:cytoplasm"/>
    <property type="evidence" value="ECO:0007669"/>
    <property type="project" value="UniProtKB-SubCell"/>
</dbReference>